<sequence length="412" mass="47049">MKEPPAGNTKLDDENKKVMAAGDSKMDQNNDKENGDGDESTQNVAGRNSPTAVIDLKELTESALMKKFEMLTVGGTSAAKHITEAQRHKYLFWDTQPVPKINEMVTENRAIEPPALKAPGWMKKWHCGVRAKSNGKLIAFISAIPSVIRVYDEQIKMVEINFLCVHKKLRSKRVAPVLIREITRRVNREGIFQAVFTAGVVLPKPIATCRYWHRSLNPKKLIEVKFSHLSRKMTMQRTLKLYKLPEHPKTTNLVPMKKCHIDGAYGLLQCYLKKFNLSPQFTRADFEHFFMPREDVIYSYVALNEEDSRVSDLISFYSLPSSVMHHPQYKSIRAAYSFYNVATSVTLKQLINDALILARNCGFDVFNALDLMDNKEILEDLKFGIGDGNLQYYLYNWKCPDIVPEKIGLVLQ</sequence>
<proteinExistence type="inferred from homology"/>
<reference evidence="10" key="1">
    <citation type="submission" date="2016-11" db="UniProtKB">
        <authorList>
            <consortium name="WormBaseParasite"/>
        </authorList>
    </citation>
    <scope>IDENTIFICATION</scope>
    <source>
        <strain evidence="10">pt0022</strain>
    </source>
</reference>
<evidence type="ECO:0000256" key="1">
    <source>
        <dbReference type="ARBA" id="ARBA00009469"/>
    </source>
</evidence>
<evidence type="ECO:0000256" key="2">
    <source>
        <dbReference type="ARBA" id="ARBA00012923"/>
    </source>
</evidence>
<evidence type="ECO:0000313" key="10">
    <source>
        <dbReference type="WBParaSite" id="maker-PairedContig_5712-snap-gene-0.7-mRNA-1"/>
    </source>
</evidence>
<evidence type="ECO:0000259" key="9">
    <source>
        <dbReference type="Pfam" id="PF02799"/>
    </source>
</evidence>
<dbReference type="PROSITE" id="PS00976">
    <property type="entry name" value="NMT_2"/>
    <property type="match status" value="1"/>
</dbReference>
<protein>
    <recommendedName>
        <fullName evidence="2 5">Glycylpeptide N-tetradecanoyltransferase</fullName>
        <ecNumber evidence="2 5">2.3.1.97</ecNumber>
    </recommendedName>
</protein>
<comment type="function">
    <text evidence="5">Adds a myristoyl group to the N-terminal glycine residue of certain cellular proteins.</text>
</comment>
<evidence type="ECO:0000256" key="3">
    <source>
        <dbReference type="ARBA" id="ARBA00022679"/>
    </source>
</evidence>
<dbReference type="InterPro" id="IPR022677">
    <property type="entry name" value="NMT_C"/>
</dbReference>
<organism evidence="10">
    <name type="scientific">Wuchereria bancrofti</name>
    <dbReference type="NCBI Taxonomy" id="6293"/>
    <lineage>
        <taxon>Eukaryota</taxon>
        <taxon>Metazoa</taxon>
        <taxon>Ecdysozoa</taxon>
        <taxon>Nematoda</taxon>
        <taxon>Chromadorea</taxon>
        <taxon>Rhabditida</taxon>
        <taxon>Spirurina</taxon>
        <taxon>Spiruromorpha</taxon>
        <taxon>Filarioidea</taxon>
        <taxon>Onchocercidae</taxon>
        <taxon>Wuchereria</taxon>
    </lineage>
</organism>
<evidence type="ECO:0000259" key="8">
    <source>
        <dbReference type="Pfam" id="PF01233"/>
    </source>
</evidence>
<keyword evidence="4 5" id="KW-0012">Acyltransferase</keyword>
<evidence type="ECO:0000256" key="6">
    <source>
        <dbReference type="RuleBase" id="RU004178"/>
    </source>
</evidence>
<feature type="compositionally biased region" description="Polar residues" evidence="7">
    <location>
        <begin position="40"/>
        <end position="51"/>
    </location>
</feature>
<dbReference type="WBParaSite" id="maker-PairedContig_5712-snap-gene-0.7-mRNA-1">
    <property type="protein sequence ID" value="maker-PairedContig_5712-snap-gene-0.7-mRNA-1"/>
    <property type="gene ID" value="maker-PairedContig_5712-snap-gene-0.7"/>
</dbReference>
<dbReference type="STRING" id="6293.A0A1I8EVY1"/>
<evidence type="ECO:0000256" key="7">
    <source>
        <dbReference type="SAM" id="MobiDB-lite"/>
    </source>
</evidence>
<dbReference type="SUPFAM" id="SSF55729">
    <property type="entry name" value="Acyl-CoA N-acyltransferases (Nat)"/>
    <property type="match status" value="2"/>
</dbReference>
<comment type="similarity">
    <text evidence="1 6">Belongs to the NMT family.</text>
</comment>
<accession>A0A1I8EVY1</accession>
<evidence type="ECO:0000256" key="5">
    <source>
        <dbReference type="RuleBase" id="RU000586"/>
    </source>
</evidence>
<dbReference type="PROSITE" id="PS00975">
    <property type="entry name" value="NMT_1"/>
    <property type="match status" value="1"/>
</dbReference>
<dbReference type="CDD" id="cd04301">
    <property type="entry name" value="NAT_SF"/>
    <property type="match status" value="1"/>
</dbReference>
<feature type="domain" description="Glycylpeptide N-tetradecanoyltransferase N-terminal" evidence="8">
    <location>
        <begin position="115"/>
        <end position="209"/>
    </location>
</feature>
<dbReference type="Pfam" id="PF02799">
    <property type="entry name" value="NMT_C"/>
    <property type="match status" value="1"/>
</dbReference>
<keyword evidence="3 5" id="KW-0808">Transferase</keyword>
<dbReference type="GO" id="GO:0004379">
    <property type="term" value="F:glycylpeptide N-tetradecanoyltransferase activity"/>
    <property type="evidence" value="ECO:0007669"/>
    <property type="project" value="UniProtKB-EC"/>
</dbReference>
<dbReference type="PANTHER" id="PTHR11377">
    <property type="entry name" value="N-MYRISTOYL TRANSFERASE"/>
    <property type="match status" value="1"/>
</dbReference>
<comment type="catalytic activity">
    <reaction evidence="5">
        <text>N-terminal glycyl-[protein] + tetradecanoyl-CoA = N-tetradecanoylglycyl-[protein] + CoA + H(+)</text>
        <dbReference type="Rhea" id="RHEA:15521"/>
        <dbReference type="Rhea" id="RHEA-COMP:12666"/>
        <dbReference type="Rhea" id="RHEA-COMP:12667"/>
        <dbReference type="ChEBI" id="CHEBI:15378"/>
        <dbReference type="ChEBI" id="CHEBI:57287"/>
        <dbReference type="ChEBI" id="CHEBI:57385"/>
        <dbReference type="ChEBI" id="CHEBI:64723"/>
        <dbReference type="ChEBI" id="CHEBI:133050"/>
        <dbReference type="EC" id="2.3.1.97"/>
    </reaction>
</comment>
<feature type="region of interest" description="Disordered" evidence="7">
    <location>
        <begin position="1"/>
        <end position="51"/>
    </location>
</feature>
<dbReference type="AlphaFoldDB" id="A0A1I8EVY1"/>
<dbReference type="EC" id="2.3.1.97" evidence="2 5"/>
<dbReference type="InterPro" id="IPR022678">
    <property type="entry name" value="NMT_CS"/>
</dbReference>
<dbReference type="Pfam" id="PF01233">
    <property type="entry name" value="NMT"/>
    <property type="match status" value="1"/>
</dbReference>
<feature type="domain" description="Glycylpeptide N-tetradecanoyltransferase C-terminal" evidence="9">
    <location>
        <begin position="223"/>
        <end position="402"/>
    </location>
</feature>
<name>A0A1I8EVY1_WUCBA</name>
<dbReference type="GO" id="GO:0005737">
    <property type="term" value="C:cytoplasm"/>
    <property type="evidence" value="ECO:0007669"/>
    <property type="project" value="TreeGrafter"/>
</dbReference>
<dbReference type="InterPro" id="IPR022676">
    <property type="entry name" value="NMT_N"/>
</dbReference>
<dbReference type="InterPro" id="IPR000903">
    <property type="entry name" value="NMT"/>
</dbReference>
<dbReference type="PIRSF" id="PIRSF015892">
    <property type="entry name" value="N-myristl_transf"/>
    <property type="match status" value="1"/>
</dbReference>
<dbReference type="PANTHER" id="PTHR11377:SF5">
    <property type="entry name" value="GLYCYLPEPTIDE N-TETRADECANOYLTRANSFERASE"/>
    <property type="match status" value="1"/>
</dbReference>
<evidence type="ECO:0000256" key="4">
    <source>
        <dbReference type="ARBA" id="ARBA00023315"/>
    </source>
</evidence>
<feature type="compositionally biased region" description="Basic and acidic residues" evidence="7">
    <location>
        <begin position="24"/>
        <end position="35"/>
    </location>
</feature>
<dbReference type="InterPro" id="IPR016181">
    <property type="entry name" value="Acyl_CoA_acyltransferase"/>
</dbReference>
<dbReference type="Gene3D" id="3.40.630.170">
    <property type="match status" value="1"/>
</dbReference>